<dbReference type="RefSeq" id="WP_073200923.1">
    <property type="nucleotide sequence ID" value="NZ_FRBN01000045.1"/>
</dbReference>
<evidence type="ECO:0000313" key="2">
    <source>
        <dbReference type="EMBL" id="SHL80993.1"/>
    </source>
</evidence>
<organism evidence="2 3">
    <name type="scientific">Roseovarius marisflavi</name>
    <dbReference type="NCBI Taxonomy" id="1054996"/>
    <lineage>
        <taxon>Bacteria</taxon>
        <taxon>Pseudomonadati</taxon>
        <taxon>Pseudomonadota</taxon>
        <taxon>Alphaproteobacteria</taxon>
        <taxon>Rhodobacterales</taxon>
        <taxon>Roseobacteraceae</taxon>
        <taxon>Roseovarius</taxon>
    </lineage>
</organism>
<dbReference type="OrthoDB" id="7871358at2"/>
<evidence type="ECO:0000313" key="3">
    <source>
        <dbReference type="Proteomes" id="UP000184191"/>
    </source>
</evidence>
<name>A0A1M7DNN9_9RHOB</name>
<keyword evidence="1" id="KW-0175">Coiled coil</keyword>
<dbReference type="Proteomes" id="UP000184191">
    <property type="component" value="Unassembled WGS sequence"/>
</dbReference>
<keyword evidence="3" id="KW-1185">Reference proteome</keyword>
<reference evidence="3" key="1">
    <citation type="submission" date="2016-11" db="EMBL/GenBank/DDBJ databases">
        <authorList>
            <person name="Varghese N."/>
            <person name="Submissions S."/>
        </authorList>
    </citation>
    <scope>NUCLEOTIDE SEQUENCE [LARGE SCALE GENOMIC DNA]</scope>
    <source>
        <strain evidence="3">DSM 29327</strain>
    </source>
</reference>
<sequence>MSLVAASDFEDLPDEPIARWLQLRDLLEKRLDSLVDFNNDTRATYDFLEYMKILSAAADELEIGALEEISPGNIHDEFDLFRASVSALATRLSLRSGRDNPAQSVALARPTRKKILVEIENLRSKIHLSELSEVQKVKAEKKIDQLQILVVAPRTDISRVGFLLAGIGAFAVGTTSVLADFPQAIGTISVLIGADKLEEENDQILIENAGKKLQIQDLREEPNEEIPF</sequence>
<proteinExistence type="predicted"/>
<feature type="coiled-coil region" evidence="1">
    <location>
        <begin position="194"/>
        <end position="221"/>
    </location>
</feature>
<dbReference type="AlphaFoldDB" id="A0A1M7DNN9"/>
<evidence type="ECO:0000256" key="1">
    <source>
        <dbReference type="SAM" id="Coils"/>
    </source>
</evidence>
<dbReference type="STRING" id="1054996.SAMN05444414_1453"/>
<gene>
    <name evidence="2" type="ORF">SAMN05444414_1453</name>
</gene>
<accession>A0A1M7DNN9</accession>
<protein>
    <submittedName>
        <fullName evidence="2">Uncharacterized protein</fullName>
    </submittedName>
</protein>
<dbReference type="EMBL" id="FRBN01000045">
    <property type="protein sequence ID" value="SHL80993.1"/>
    <property type="molecule type" value="Genomic_DNA"/>
</dbReference>